<keyword evidence="5" id="KW-0813">Transport</keyword>
<dbReference type="PANTHER" id="PTHR11410:SF0">
    <property type="entry name" value="ATP SYNTHASE SUBUNIT A"/>
    <property type="match status" value="1"/>
</dbReference>
<comment type="subcellular location">
    <subcellularLocation>
        <location evidence="2">Membrane</location>
        <topology evidence="2">Multi-pass membrane protein</topology>
    </subcellularLocation>
    <subcellularLocation>
        <location evidence="13">Mitochondrion inner membrane</location>
        <topology evidence="13">Multi-pass membrane protein</topology>
    </subcellularLocation>
</comment>
<evidence type="ECO:0000256" key="5">
    <source>
        <dbReference type="ARBA" id="ARBA00022448"/>
    </source>
</evidence>
<feature type="transmembrane region" description="Helical" evidence="14">
    <location>
        <begin position="144"/>
        <end position="167"/>
    </location>
</feature>
<comment type="similarity">
    <text evidence="3">Belongs to the ATPase A chain family.</text>
</comment>
<feature type="transmembrane region" description="Helical" evidence="14">
    <location>
        <begin position="15"/>
        <end position="35"/>
    </location>
</feature>
<dbReference type="PRINTS" id="PR00123">
    <property type="entry name" value="ATPASEA"/>
</dbReference>
<evidence type="ECO:0000256" key="10">
    <source>
        <dbReference type="ARBA" id="ARBA00023065"/>
    </source>
</evidence>
<evidence type="ECO:0000256" key="4">
    <source>
        <dbReference type="ARBA" id="ARBA00011648"/>
    </source>
</evidence>
<reference evidence="15" key="1">
    <citation type="journal article" date="2006" name="Gene">
        <title>The mitochondrial genome of the entomophagous endoparasite Xenos vesparum (Insecta: Strepsiptera).</title>
        <authorList>
            <person name="Carapelli A."/>
            <person name="Vannini L."/>
            <person name="Nardi F."/>
            <person name="Boore J.L."/>
            <person name="Beani L."/>
            <person name="Dallai R."/>
            <person name="Frati F."/>
        </authorList>
    </citation>
    <scope>NUCLEOTIDE SEQUENCE</scope>
</reference>
<evidence type="ECO:0000256" key="1">
    <source>
        <dbReference type="ARBA" id="ARBA00002070"/>
    </source>
</evidence>
<evidence type="ECO:0000256" key="9">
    <source>
        <dbReference type="ARBA" id="ARBA00022989"/>
    </source>
</evidence>
<geneLocation type="mitochondrion" evidence="15"/>
<dbReference type="PROSITE" id="PS00449">
    <property type="entry name" value="ATPASE_A"/>
    <property type="match status" value="1"/>
</dbReference>
<keyword evidence="10" id="KW-0406">Ion transport</keyword>
<name>Q0QJ95_9NEOP</name>
<keyword evidence="11 14" id="KW-0472">Membrane</keyword>
<keyword evidence="6" id="KW-0138">CF(0)</keyword>
<accession>Q0QJ95</accession>
<keyword evidence="7 14" id="KW-0812">Transmembrane</keyword>
<evidence type="ECO:0000256" key="7">
    <source>
        <dbReference type="ARBA" id="ARBA00022692"/>
    </source>
</evidence>
<dbReference type="Pfam" id="PF00119">
    <property type="entry name" value="ATP-synt_A"/>
    <property type="match status" value="1"/>
</dbReference>
<dbReference type="InterPro" id="IPR023011">
    <property type="entry name" value="ATP_synth_F0_asu_AS"/>
</dbReference>
<dbReference type="CDD" id="cd00310">
    <property type="entry name" value="ATP-synt_Fo_a_6"/>
    <property type="match status" value="1"/>
</dbReference>
<evidence type="ECO:0000256" key="6">
    <source>
        <dbReference type="ARBA" id="ARBA00022547"/>
    </source>
</evidence>
<protein>
    <recommendedName>
        <fullName evidence="13">ATP synthase subunit a</fullName>
    </recommendedName>
</protein>
<evidence type="ECO:0000256" key="13">
    <source>
        <dbReference type="RuleBase" id="RU004450"/>
    </source>
</evidence>
<dbReference type="GO" id="GO:0045259">
    <property type="term" value="C:proton-transporting ATP synthase complex"/>
    <property type="evidence" value="ECO:0007669"/>
    <property type="project" value="UniProtKB-KW"/>
</dbReference>
<organism evidence="15">
    <name type="scientific">Xenos vesparum</name>
    <dbReference type="NCBI Taxonomy" id="31928"/>
    <lineage>
        <taxon>Eukaryota</taxon>
        <taxon>Metazoa</taxon>
        <taxon>Ecdysozoa</taxon>
        <taxon>Arthropoda</taxon>
        <taxon>Hexapoda</taxon>
        <taxon>Insecta</taxon>
        <taxon>Pterygota</taxon>
        <taxon>Neoptera</taxon>
        <taxon>Endopterygota</taxon>
        <taxon>Strepsiptera</taxon>
        <taxon>Stylopidia</taxon>
        <taxon>Xenidae</taxon>
        <taxon>Xenos</taxon>
    </lineage>
</organism>
<feature type="transmembrane region" description="Helical" evidence="14">
    <location>
        <begin position="56"/>
        <end position="74"/>
    </location>
</feature>
<evidence type="ECO:0000256" key="12">
    <source>
        <dbReference type="ARBA" id="ARBA00023310"/>
    </source>
</evidence>
<comment type="subunit">
    <text evidence="4">F-type ATPases have 2 components, CF(1) - the catalytic core - and CF(0) - the membrane proton channel. CF(1) has five subunits: alpha(3), beta(3), gamma(1), delta(1), epsilon(1). CF(0) has three main subunits: a, b and c.</text>
</comment>
<proteinExistence type="inferred from homology"/>
<sequence>MMMNLFSSFDPSTNLFSSNWVLTLFFISLWVNFWMKKSPIMMIFNTMENFLKKMVFMNKVIFSVFMMVFISNFYGQMPHIFPLSSHLSFTMSLALPLWLSSMIKSCKFMNLFFYKMIPASTPTALMPLMSLIELLSLMIRPVTLSIRLMANLTSGHLMMNFISSMNLMMNLEIMMELTYLLMEMFISLIQAYIFILLISLYYMN</sequence>
<dbReference type="Gene3D" id="1.20.120.220">
    <property type="entry name" value="ATP synthase, F0 complex, subunit A"/>
    <property type="match status" value="1"/>
</dbReference>
<comment type="function">
    <text evidence="1">Mitochondrial membrane ATP synthase (F(1)F(0) ATP synthase or Complex V) produces ATP from ADP in the presence of a proton gradient across the membrane which is generated by electron transport complexes of the respiratory chain. F-type ATPases consist of two structural domains, F(1) - containing the extramembraneous catalytic core and F(0) - containing the membrane proton channel, linked together by a central stalk and a peripheral stalk. During catalysis, ATP synthesis in the catalytic domain of F(1) is coupled via a rotary mechanism of the central stalk subunits to proton translocation. Key component of the proton channel; it may play a direct role in the translocation of protons across the membrane.</text>
</comment>
<dbReference type="InterPro" id="IPR000568">
    <property type="entry name" value="ATP_synth_F0_asu"/>
</dbReference>
<evidence type="ECO:0000256" key="11">
    <source>
        <dbReference type="ARBA" id="ARBA00023136"/>
    </source>
</evidence>
<dbReference type="AlphaFoldDB" id="Q0QJ95"/>
<keyword evidence="9 14" id="KW-1133">Transmembrane helix</keyword>
<feature type="transmembrane region" description="Helical" evidence="14">
    <location>
        <begin position="179"/>
        <end position="203"/>
    </location>
</feature>
<dbReference type="InterPro" id="IPR035908">
    <property type="entry name" value="F0_ATP_A_sf"/>
</dbReference>
<evidence type="ECO:0000256" key="8">
    <source>
        <dbReference type="ARBA" id="ARBA00022781"/>
    </source>
</evidence>
<dbReference type="InterPro" id="IPR045083">
    <property type="entry name" value="ATP_synth_F0_asu_bact/mt"/>
</dbReference>
<dbReference type="PANTHER" id="PTHR11410">
    <property type="entry name" value="ATP SYNTHASE SUBUNIT A"/>
    <property type="match status" value="1"/>
</dbReference>
<feature type="transmembrane region" description="Helical" evidence="14">
    <location>
        <begin position="111"/>
        <end position="132"/>
    </location>
</feature>
<keyword evidence="15" id="KW-0496">Mitochondrion</keyword>
<dbReference type="GO" id="GO:0005743">
    <property type="term" value="C:mitochondrial inner membrane"/>
    <property type="evidence" value="ECO:0007669"/>
    <property type="project" value="UniProtKB-SubCell"/>
</dbReference>
<evidence type="ECO:0000256" key="2">
    <source>
        <dbReference type="ARBA" id="ARBA00004141"/>
    </source>
</evidence>
<keyword evidence="8" id="KW-0375">Hydrogen ion transport</keyword>
<evidence type="ECO:0000256" key="14">
    <source>
        <dbReference type="SAM" id="Phobius"/>
    </source>
</evidence>
<dbReference type="NCBIfam" id="TIGR01131">
    <property type="entry name" value="ATP_synt_6_or_A"/>
    <property type="match status" value="1"/>
</dbReference>
<evidence type="ECO:0000256" key="3">
    <source>
        <dbReference type="ARBA" id="ARBA00006810"/>
    </source>
</evidence>
<evidence type="ECO:0000313" key="15">
    <source>
        <dbReference type="EMBL" id="ABC86656.1"/>
    </source>
</evidence>
<dbReference type="EMBL" id="DQ364229">
    <property type="protein sequence ID" value="ABC86656.1"/>
    <property type="molecule type" value="Genomic_DNA"/>
</dbReference>
<keyword evidence="12" id="KW-0066">ATP synthesis</keyword>
<dbReference type="SUPFAM" id="SSF81336">
    <property type="entry name" value="F1F0 ATP synthase subunit A"/>
    <property type="match status" value="1"/>
</dbReference>
<dbReference type="GO" id="GO:0046933">
    <property type="term" value="F:proton-transporting ATP synthase activity, rotational mechanism"/>
    <property type="evidence" value="ECO:0007669"/>
    <property type="project" value="TreeGrafter"/>
</dbReference>